<keyword evidence="4" id="KW-0808">Transferase</keyword>
<keyword evidence="10" id="KW-1185">Reference proteome</keyword>
<evidence type="ECO:0000313" key="10">
    <source>
        <dbReference type="Proteomes" id="UP001589710"/>
    </source>
</evidence>
<organism evidence="9 10">
    <name type="scientific">Streptomyces yanii</name>
    <dbReference type="NCBI Taxonomy" id="78510"/>
    <lineage>
        <taxon>Bacteria</taxon>
        <taxon>Bacillati</taxon>
        <taxon>Actinomycetota</taxon>
        <taxon>Actinomycetes</taxon>
        <taxon>Kitasatosporales</taxon>
        <taxon>Streptomycetaceae</taxon>
        <taxon>Streptomyces</taxon>
    </lineage>
</organism>
<evidence type="ECO:0000256" key="3">
    <source>
        <dbReference type="ARBA" id="ARBA00022475"/>
    </source>
</evidence>
<evidence type="ECO:0000259" key="8">
    <source>
        <dbReference type="Pfam" id="PF00535"/>
    </source>
</evidence>
<evidence type="ECO:0000256" key="5">
    <source>
        <dbReference type="ARBA" id="ARBA00022944"/>
    </source>
</evidence>
<dbReference type="PANTHER" id="PTHR37316:SF3">
    <property type="entry name" value="TEICHOIC ACID GLYCEROL-PHOSPHATE TRANSFERASE"/>
    <property type="match status" value="1"/>
</dbReference>
<proteinExistence type="inferred from homology"/>
<dbReference type="SUPFAM" id="SSF53448">
    <property type="entry name" value="Nucleotide-diphospho-sugar transferases"/>
    <property type="match status" value="1"/>
</dbReference>
<gene>
    <name evidence="9" type="ORF">ACFFTL_19570</name>
</gene>
<feature type="domain" description="Glycosyltransferase 2-like" evidence="8">
    <location>
        <begin position="5"/>
        <end position="171"/>
    </location>
</feature>
<dbReference type="Pfam" id="PF00535">
    <property type="entry name" value="Glycos_transf_2"/>
    <property type="match status" value="1"/>
</dbReference>
<keyword evidence="3" id="KW-1003">Cell membrane</keyword>
<dbReference type="RefSeq" id="WP_345517821.1">
    <property type="nucleotide sequence ID" value="NZ_BAAAXD010000045.1"/>
</dbReference>
<dbReference type="EMBL" id="JBHMCG010000097">
    <property type="protein sequence ID" value="MFB9574426.1"/>
    <property type="molecule type" value="Genomic_DNA"/>
</dbReference>
<evidence type="ECO:0000256" key="4">
    <source>
        <dbReference type="ARBA" id="ARBA00022679"/>
    </source>
</evidence>
<evidence type="ECO:0000313" key="9">
    <source>
        <dbReference type="EMBL" id="MFB9574426.1"/>
    </source>
</evidence>
<dbReference type="Gene3D" id="3.40.50.12580">
    <property type="match status" value="1"/>
</dbReference>
<dbReference type="InterPro" id="IPR001173">
    <property type="entry name" value="Glyco_trans_2-like"/>
</dbReference>
<dbReference type="InterPro" id="IPR007554">
    <property type="entry name" value="Glycerophosphate_synth"/>
</dbReference>
<reference evidence="9 10" key="1">
    <citation type="submission" date="2024-09" db="EMBL/GenBank/DDBJ databases">
        <authorList>
            <person name="Sun Q."/>
            <person name="Mori K."/>
        </authorList>
    </citation>
    <scope>NUCLEOTIDE SEQUENCE [LARGE SCALE GENOMIC DNA]</scope>
    <source>
        <strain evidence="9 10">JCM 3331</strain>
    </source>
</reference>
<comment type="subcellular location">
    <subcellularLocation>
        <location evidence="1">Cell membrane</location>
        <topology evidence="1">Peripheral membrane protein</topology>
    </subcellularLocation>
</comment>
<comment type="caution">
    <text evidence="9">The sequence shown here is derived from an EMBL/GenBank/DDBJ whole genome shotgun (WGS) entry which is preliminary data.</text>
</comment>
<dbReference type="CDD" id="cd00761">
    <property type="entry name" value="Glyco_tranf_GTA_type"/>
    <property type="match status" value="1"/>
</dbReference>
<dbReference type="InterPro" id="IPR043148">
    <property type="entry name" value="TagF_C"/>
</dbReference>
<sequence length="771" mass="86130">MPRFSVIVPAYQVQAYLDESLDSVLTQSFEDFEIIAVDDCSPDSCGAIIDGFAARDSRVRPLHLPENVGLGLARNAGIAEATGDYLIFLDSDDTLAPGALRAIADRIGETGEPDVLVYDYARTYWTGESVRNTFAEHLTETGPATFTLADRPGLLKVLMVVWNKAYRRAFVEAEGFTFPPGYYEDTPWTYPVLMAAGSIAVLDQVCVGYRQRRQGNILSTTSRKHFDIFDQYDRVFAFIDARPALAAWRPVIFRRMLDHFSTLFTTRGRLPHGSRTEFFRRARAHCARYRTPGAPAARRARLRHGLIRVGAHRTYRALWSAKLLRGRLHRLTGAVRRVARAASLQAYYRIQLRLPVRADRAVFAAYWHRGYACNPAAIEAKARELVPGLHTSWICRPEDAHTVPTGTRPLAPGSYRYWQALARSKYLVNNVNFDRRLVKRPGQVLLQTHHGTPLKTMGLDLQDRPAAARSMDFERLLANVDKWDFSLSANRYSTLVWEKAYPSGSAECTTLEYGYPRNDLFQRATAADVARLRESIGVPEGAIALLYAPTHRDYRRTQHLGLDLERVVRELGPDFVILTRAHYSYEAPLVREPHPRIIDVSGHPSVEAVALASDALVTDYSSLMFDYANLDRPIVIHSSDLEAYEAARGTYFDLHSCPPGAIAHSEDELLDIFATGHWRGSRSAQLRAVFRSRFCPYDDGHAAERVVRRVFLDDTDVQVTAVPPAEQRPVPATEPGSPAVPAARNSGTVPADRQAAPAERGLAGAQSVEGT</sequence>
<evidence type="ECO:0000256" key="7">
    <source>
        <dbReference type="SAM" id="MobiDB-lite"/>
    </source>
</evidence>
<dbReference type="SUPFAM" id="SSF53756">
    <property type="entry name" value="UDP-Glycosyltransferase/glycogen phosphorylase"/>
    <property type="match status" value="1"/>
</dbReference>
<dbReference type="InterPro" id="IPR029044">
    <property type="entry name" value="Nucleotide-diphossugar_trans"/>
</dbReference>
<keyword evidence="5" id="KW-0777">Teichoic acid biosynthesis</keyword>
<dbReference type="PANTHER" id="PTHR37316">
    <property type="entry name" value="TEICHOIC ACID GLYCEROL-PHOSPHATE PRIMASE"/>
    <property type="match status" value="1"/>
</dbReference>
<protein>
    <submittedName>
        <fullName evidence="9">Bifunctional glycosyltransferase family 2 protein/CDP-glycerol:glycerophosphate glycerophosphotransferase</fullName>
    </submittedName>
</protein>
<evidence type="ECO:0000256" key="1">
    <source>
        <dbReference type="ARBA" id="ARBA00004202"/>
    </source>
</evidence>
<name>A0ABV5RBG9_9ACTN</name>
<accession>A0ABV5RBG9</accession>
<evidence type="ECO:0000256" key="6">
    <source>
        <dbReference type="ARBA" id="ARBA00023136"/>
    </source>
</evidence>
<dbReference type="Gene3D" id="3.90.550.10">
    <property type="entry name" value="Spore Coat Polysaccharide Biosynthesis Protein SpsA, Chain A"/>
    <property type="match status" value="1"/>
</dbReference>
<dbReference type="Pfam" id="PF04464">
    <property type="entry name" value="Glyphos_transf"/>
    <property type="match status" value="1"/>
</dbReference>
<dbReference type="InterPro" id="IPR051612">
    <property type="entry name" value="Teichoic_Acid_Biosynth"/>
</dbReference>
<keyword evidence="6" id="KW-0472">Membrane</keyword>
<feature type="region of interest" description="Disordered" evidence="7">
    <location>
        <begin position="723"/>
        <end position="771"/>
    </location>
</feature>
<comment type="similarity">
    <text evidence="2">Belongs to the CDP-glycerol glycerophosphotransferase family.</text>
</comment>
<evidence type="ECO:0000256" key="2">
    <source>
        <dbReference type="ARBA" id="ARBA00010488"/>
    </source>
</evidence>
<dbReference type="Gene3D" id="3.40.50.11820">
    <property type="match status" value="1"/>
</dbReference>
<dbReference type="Proteomes" id="UP001589710">
    <property type="component" value="Unassembled WGS sequence"/>
</dbReference>
<dbReference type="InterPro" id="IPR043149">
    <property type="entry name" value="TagF_N"/>
</dbReference>